<dbReference type="PANTHER" id="PTHR31131:SF6">
    <property type="entry name" value="CASTOR ACT DOMAIN-CONTAINING PROTEIN"/>
    <property type="match status" value="1"/>
</dbReference>
<dbReference type="Pfam" id="PF21631">
    <property type="entry name" value="A9CJY8-like_N"/>
    <property type="match status" value="1"/>
</dbReference>
<name>A0A221W0I7_9PSEU</name>
<dbReference type="Gene3D" id="3.30.2130.10">
    <property type="entry name" value="VC0802-like"/>
    <property type="match status" value="1"/>
</dbReference>
<evidence type="ECO:0000313" key="1">
    <source>
        <dbReference type="EMBL" id="ASO19274.1"/>
    </source>
</evidence>
<dbReference type="InterPro" id="IPR049447">
    <property type="entry name" value="A9CJY8-like_N"/>
</dbReference>
<evidence type="ECO:0000313" key="2">
    <source>
        <dbReference type="Proteomes" id="UP000204221"/>
    </source>
</evidence>
<dbReference type="SUPFAM" id="SSF55021">
    <property type="entry name" value="ACT-like"/>
    <property type="match status" value="2"/>
</dbReference>
<dbReference type="InterPro" id="IPR051719">
    <property type="entry name" value="CASTOR_mTORC1"/>
</dbReference>
<dbReference type="CDD" id="cd04868">
    <property type="entry name" value="ACT_AK-like"/>
    <property type="match status" value="1"/>
</dbReference>
<dbReference type="InterPro" id="IPR045865">
    <property type="entry name" value="ACT-like_dom_sf"/>
</dbReference>
<dbReference type="KEGG" id="ahg:AHOG_08145"/>
<dbReference type="Proteomes" id="UP000204221">
    <property type="component" value="Chromosome"/>
</dbReference>
<accession>A0A221W0I7</accession>
<dbReference type="InterPro" id="IPR016540">
    <property type="entry name" value="UCP008459"/>
</dbReference>
<dbReference type="Pfam" id="PF13840">
    <property type="entry name" value="ACT_7"/>
    <property type="match status" value="1"/>
</dbReference>
<dbReference type="AlphaFoldDB" id="A0A221W0I7"/>
<protein>
    <submittedName>
        <fullName evidence="1">Uncharacterized protein</fullName>
    </submittedName>
</protein>
<sequence length="133" mass="13970">MELDVLAGEYAICRLDAAEALPDWLGPRDGSRLCSVTWAGTELSVVCPVEQVPVGADGPDVRVTAGWLALRVRGPLDFSLIGVLASLVEPLREAGVSVLSVSTFETDYLLVPAADRLIALTALREGGHSVAEG</sequence>
<dbReference type="EMBL" id="CP022521">
    <property type="protein sequence ID" value="ASO19274.1"/>
    <property type="molecule type" value="Genomic_DNA"/>
</dbReference>
<dbReference type="OrthoDB" id="5615858at2"/>
<dbReference type="PIRSF" id="PIRSF008459">
    <property type="entry name" value="UCP008459"/>
    <property type="match status" value="1"/>
</dbReference>
<dbReference type="RefSeq" id="WP_093940810.1">
    <property type="nucleotide sequence ID" value="NZ_CP022521.1"/>
</dbReference>
<dbReference type="PANTHER" id="PTHR31131">
    <property type="entry name" value="CHROMOSOME 1, WHOLE GENOME SHOTGUN SEQUENCE"/>
    <property type="match status" value="1"/>
</dbReference>
<organism evidence="1 2">
    <name type="scientific">Actinoalloteichus hoggarensis</name>
    <dbReference type="NCBI Taxonomy" id="1470176"/>
    <lineage>
        <taxon>Bacteria</taxon>
        <taxon>Bacillati</taxon>
        <taxon>Actinomycetota</taxon>
        <taxon>Actinomycetes</taxon>
        <taxon>Pseudonocardiales</taxon>
        <taxon>Pseudonocardiaceae</taxon>
        <taxon>Actinoalloteichus</taxon>
    </lineage>
</organism>
<proteinExistence type="predicted"/>
<gene>
    <name evidence="1" type="ORF">AHOG_08145</name>
</gene>
<dbReference type="InterPro" id="IPR027795">
    <property type="entry name" value="CASTOR_ACT_dom"/>
</dbReference>
<keyword evidence="2" id="KW-1185">Reference proteome</keyword>
<reference evidence="1 2" key="1">
    <citation type="submission" date="2017-07" db="EMBL/GenBank/DDBJ databases">
        <title>Complete genome sequence of Actinoalloteichus hoggarensis DSM 45943, type strain of Actinoalloteichus hoggarensis.</title>
        <authorList>
            <person name="Ruckert C."/>
            <person name="Nouioui I."/>
            <person name="Willmese J."/>
            <person name="van Wezel G."/>
            <person name="Klenk H.-P."/>
            <person name="Kalinowski J."/>
            <person name="Zotchev S.B."/>
        </authorList>
    </citation>
    <scope>NUCLEOTIDE SEQUENCE [LARGE SCALE GENOMIC DNA]</scope>
    <source>
        <strain evidence="1 2">DSM 45943</strain>
    </source>
</reference>